<protein>
    <recommendedName>
        <fullName evidence="3">Coenzyme A biosynthesis bifunctional protein CoaBC</fullName>
    </recommendedName>
    <alternativeName>
        <fullName evidence="3">DNA/pantothenate metabolism flavoprotein</fullName>
    </alternativeName>
    <alternativeName>
        <fullName evidence="3">Phosphopantothenoylcysteine synthetase/decarboxylase</fullName>
        <shortName evidence="3">PPCS-PPCDC</shortName>
    </alternativeName>
    <domain>
        <recommendedName>
            <fullName evidence="3">Phosphopantothenoylcysteine decarboxylase</fullName>
            <shortName evidence="3">PPC decarboxylase</shortName>
            <shortName evidence="3">PPC-DC</shortName>
            <ecNumber evidence="3">4.1.1.36</ecNumber>
        </recommendedName>
        <alternativeName>
            <fullName evidence="3">CoaC</fullName>
        </alternativeName>
    </domain>
    <domain>
        <recommendedName>
            <fullName evidence="3">Phosphopantothenate--cysteine ligase</fullName>
            <ecNumber evidence="3">6.3.2.5</ecNumber>
        </recommendedName>
        <alternativeName>
            <fullName evidence="3">CoaB</fullName>
        </alternativeName>
        <alternativeName>
            <fullName evidence="3">Phosphopantothenoylcysteine synthetase</fullName>
            <shortName evidence="3">PPC synthetase</shortName>
            <shortName evidence="3">PPC-S</shortName>
        </alternativeName>
    </domain>
</protein>
<dbReference type="GO" id="GO:0010181">
    <property type="term" value="F:FMN binding"/>
    <property type="evidence" value="ECO:0007669"/>
    <property type="project" value="UniProtKB-UniRule"/>
</dbReference>
<dbReference type="Pfam" id="PF04127">
    <property type="entry name" value="DFP"/>
    <property type="match status" value="1"/>
</dbReference>
<organism evidence="7 8">
    <name type="scientific">Desulfurispira natronophila</name>
    <dbReference type="NCBI Taxonomy" id="682562"/>
    <lineage>
        <taxon>Bacteria</taxon>
        <taxon>Pseudomonadati</taxon>
        <taxon>Chrysiogenota</taxon>
        <taxon>Chrysiogenia</taxon>
        <taxon>Chrysiogenales</taxon>
        <taxon>Chrysiogenaceae</taxon>
        <taxon>Desulfurispira</taxon>
    </lineage>
</organism>
<evidence type="ECO:0000313" key="8">
    <source>
        <dbReference type="Proteomes" id="UP000528322"/>
    </source>
</evidence>
<dbReference type="GO" id="GO:0004633">
    <property type="term" value="F:phosphopantothenoylcysteine decarboxylase activity"/>
    <property type="evidence" value="ECO:0007669"/>
    <property type="project" value="UniProtKB-UniRule"/>
</dbReference>
<reference evidence="7 8" key="1">
    <citation type="submission" date="2020-08" db="EMBL/GenBank/DDBJ databases">
        <title>Genomic Encyclopedia of Type Strains, Phase IV (KMG-IV): sequencing the most valuable type-strain genomes for metagenomic binning, comparative biology and taxonomic classification.</title>
        <authorList>
            <person name="Goeker M."/>
        </authorList>
    </citation>
    <scope>NUCLEOTIDE SEQUENCE [LARGE SCALE GENOMIC DNA]</scope>
    <source>
        <strain evidence="7 8">DSM 22071</strain>
    </source>
</reference>
<comment type="caution">
    <text evidence="7">The sequence shown here is derived from an EMBL/GenBank/DDBJ whole genome shotgun (WGS) entry which is preliminary data.</text>
</comment>
<accession>A0A7W7Y2S9</accession>
<feature type="domain" description="Flavoprotein" evidence="5">
    <location>
        <begin position="1"/>
        <end position="159"/>
    </location>
</feature>
<feature type="region of interest" description="Phosphopantothenoylcysteine decarboxylase" evidence="3">
    <location>
        <begin position="1"/>
        <end position="185"/>
    </location>
</feature>
<comment type="function">
    <text evidence="3">Catalyzes two sequential steps in the biosynthesis of coenzyme A. In the first step cysteine is conjugated to 4'-phosphopantothenate to form 4-phosphopantothenoylcysteine. In the second step the latter compound is decarboxylated to form 4'-phosphopantotheine.</text>
</comment>
<evidence type="ECO:0000256" key="3">
    <source>
        <dbReference type="HAMAP-Rule" id="MF_02225"/>
    </source>
</evidence>
<comment type="caution">
    <text evidence="3">Lacks conserved residue(s) required for the propagation of feature annotation.</text>
</comment>
<keyword evidence="2 3" id="KW-0456">Lyase</keyword>
<feature type="binding site" evidence="3">
    <location>
        <position position="321"/>
    </location>
    <ligand>
        <name>CTP</name>
        <dbReference type="ChEBI" id="CHEBI:37563"/>
    </ligand>
</feature>
<comment type="catalytic activity">
    <reaction evidence="3 4">
        <text>N-[(R)-4-phosphopantothenoyl]-L-cysteine + H(+) = (R)-4'-phosphopantetheine + CO2</text>
        <dbReference type="Rhea" id="RHEA:16793"/>
        <dbReference type="ChEBI" id="CHEBI:15378"/>
        <dbReference type="ChEBI" id="CHEBI:16526"/>
        <dbReference type="ChEBI" id="CHEBI:59458"/>
        <dbReference type="ChEBI" id="CHEBI:61723"/>
        <dbReference type="EC" id="4.1.1.36"/>
    </reaction>
</comment>
<evidence type="ECO:0000256" key="2">
    <source>
        <dbReference type="ARBA" id="ARBA00023239"/>
    </source>
</evidence>
<dbReference type="EMBL" id="JACHID010000001">
    <property type="protein sequence ID" value="MBB5021022.1"/>
    <property type="molecule type" value="Genomic_DNA"/>
</dbReference>
<comment type="pathway">
    <text evidence="3 4">Cofactor biosynthesis; coenzyme A biosynthesis; CoA from (R)-pantothenate: step 3/5.</text>
</comment>
<dbReference type="InterPro" id="IPR036551">
    <property type="entry name" value="Flavin_trans-like"/>
</dbReference>
<keyword evidence="3" id="KW-0479">Metal-binding</keyword>
<keyword evidence="3" id="KW-0460">Magnesium</keyword>
<comment type="similarity">
    <text evidence="3 4">In the N-terminal section; belongs to the HFCD (homo-oligomeric flavin containing Cys decarboxylase) superfamily.</text>
</comment>
<gene>
    <name evidence="3" type="primary">coaBC</name>
    <name evidence="7" type="ORF">HNR37_000325</name>
</gene>
<feature type="domain" description="DNA/pantothenate metabolism flavoprotein C-terminal" evidence="6">
    <location>
        <begin position="182"/>
        <end position="392"/>
    </location>
</feature>
<dbReference type="EC" id="6.3.2.5" evidence="3"/>
<dbReference type="SUPFAM" id="SSF102645">
    <property type="entry name" value="CoaB-like"/>
    <property type="match status" value="1"/>
</dbReference>
<name>A0A7W7Y2S9_9BACT</name>
<dbReference type="Proteomes" id="UP000528322">
    <property type="component" value="Unassembled WGS sequence"/>
</dbReference>
<dbReference type="GO" id="GO:0015941">
    <property type="term" value="P:pantothenate catabolic process"/>
    <property type="evidence" value="ECO:0007669"/>
    <property type="project" value="InterPro"/>
</dbReference>
<keyword evidence="1 3" id="KW-0210">Decarboxylase</keyword>
<dbReference type="GO" id="GO:0071513">
    <property type="term" value="C:phosphopantothenoylcysteine decarboxylase complex"/>
    <property type="evidence" value="ECO:0007669"/>
    <property type="project" value="TreeGrafter"/>
</dbReference>
<dbReference type="AlphaFoldDB" id="A0A7W7Y2S9"/>
<keyword evidence="3" id="KW-0511">Multifunctional enzyme</keyword>
<dbReference type="GO" id="GO:0046872">
    <property type="term" value="F:metal ion binding"/>
    <property type="evidence" value="ECO:0007669"/>
    <property type="project" value="UniProtKB-KW"/>
</dbReference>
<comment type="cofactor">
    <cofactor evidence="3">
        <name>FMN</name>
        <dbReference type="ChEBI" id="CHEBI:58210"/>
    </cofactor>
    <text evidence="3">Binds 1 FMN per subunit.</text>
</comment>
<dbReference type="SUPFAM" id="SSF52507">
    <property type="entry name" value="Homo-oligomeric flavin-containing Cys decarboxylases, HFCD"/>
    <property type="match status" value="1"/>
</dbReference>
<evidence type="ECO:0000259" key="6">
    <source>
        <dbReference type="Pfam" id="PF04127"/>
    </source>
</evidence>
<dbReference type="Gene3D" id="3.40.50.10300">
    <property type="entry name" value="CoaB-like"/>
    <property type="match status" value="1"/>
</dbReference>
<dbReference type="InterPro" id="IPR003382">
    <property type="entry name" value="Flavoprotein"/>
</dbReference>
<feature type="binding site" evidence="3">
    <location>
        <position position="335"/>
    </location>
    <ligand>
        <name>CTP</name>
        <dbReference type="ChEBI" id="CHEBI:37563"/>
    </ligand>
</feature>
<dbReference type="UniPathway" id="UPA00241">
    <property type="reaction ID" value="UER00353"/>
</dbReference>
<evidence type="ECO:0000256" key="1">
    <source>
        <dbReference type="ARBA" id="ARBA00022793"/>
    </source>
</evidence>
<evidence type="ECO:0000313" key="7">
    <source>
        <dbReference type="EMBL" id="MBB5021022.1"/>
    </source>
</evidence>
<dbReference type="RefSeq" id="WP_183728860.1">
    <property type="nucleotide sequence ID" value="NZ_JACHID010000001.1"/>
</dbReference>
<dbReference type="InterPro" id="IPR035929">
    <property type="entry name" value="CoaB-like_sf"/>
</dbReference>
<keyword evidence="3 4" id="KW-0288">FMN</keyword>
<feature type="binding site" evidence="3">
    <location>
        <position position="274"/>
    </location>
    <ligand>
        <name>CTP</name>
        <dbReference type="ChEBI" id="CHEBI:37563"/>
    </ligand>
</feature>
<dbReference type="PANTHER" id="PTHR14359">
    <property type="entry name" value="HOMO-OLIGOMERIC FLAVIN CONTAINING CYS DECARBOXYLASE FAMILY"/>
    <property type="match status" value="1"/>
</dbReference>
<dbReference type="PANTHER" id="PTHR14359:SF6">
    <property type="entry name" value="PHOSPHOPANTOTHENOYLCYSTEINE DECARBOXYLASE"/>
    <property type="match status" value="1"/>
</dbReference>
<keyword evidence="3 4" id="KW-0285">Flavoprotein</keyword>
<dbReference type="NCBIfam" id="TIGR00521">
    <property type="entry name" value="coaBC_dfp"/>
    <property type="match status" value="1"/>
</dbReference>
<feature type="binding site" evidence="3">
    <location>
        <position position="339"/>
    </location>
    <ligand>
        <name>CTP</name>
        <dbReference type="ChEBI" id="CHEBI:37563"/>
    </ligand>
</feature>
<dbReference type="InterPro" id="IPR007085">
    <property type="entry name" value="DNA/pantothenate-metab_flavo_C"/>
</dbReference>
<feature type="region of interest" description="Phosphopantothenate--cysteine ligase" evidence="3">
    <location>
        <begin position="186"/>
        <end position="400"/>
    </location>
</feature>
<dbReference type="GO" id="GO:0015937">
    <property type="term" value="P:coenzyme A biosynthetic process"/>
    <property type="evidence" value="ECO:0007669"/>
    <property type="project" value="UniProtKB-UniRule"/>
</dbReference>
<evidence type="ECO:0000259" key="5">
    <source>
        <dbReference type="Pfam" id="PF02441"/>
    </source>
</evidence>
<keyword evidence="3 4" id="KW-0436">Ligase</keyword>
<dbReference type="EC" id="4.1.1.36" evidence="3"/>
<comment type="pathway">
    <text evidence="3 4">Cofactor biosynthesis; coenzyme A biosynthesis; CoA from (R)-pantothenate: step 2/5.</text>
</comment>
<comment type="cofactor">
    <cofactor evidence="3">
        <name>Mg(2+)</name>
        <dbReference type="ChEBI" id="CHEBI:18420"/>
    </cofactor>
</comment>
<dbReference type="InterPro" id="IPR005252">
    <property type="entry name" value="CoaBC"/>
</dbReference>
<sequence>MNVLLGVSGSIAAYKACDLVRLFIKAGHQVRVCLTPNAHHFVAPMALETLSGYNVYDDEFVRGNKNTVEHIEYVKWCDLFLVAPASANVIAKMANGVADNPVNTLYLACRKPVLIAPAMNSAMLDHPATRRNLDSLIEDGAELVAPSCGWLACGDEGKGKLAPLQDIFAHSAKLLDKRNDFSGRKVLVTAGPTREPLDPVRYVSNHSSGKMGWSLANALYQRGAEVTLVSGPVHLDPPYGITKISVETADQMYSTVTQLQANQDLIIMAAAVADFSPANPYSIKWKKTQDITVPEFQFTTNQDILAHLCQHRPSGQYIVGFAAETCDVSRNAQAKLKRKGADMIVANLVAGKNKGFTVDTNRVELFTPQGRLTESAGTKDQVAHDILDQVVQQCQDLWIR</sequence>
<dbReference type="Gene3D" id="3.40.50.1950">
    <property type="entry name" value="Flavin prenyltransferase-like"/>
    <property type="match status" value="1"/>
</dbReference>
<dbReference type="HAMAP" id="MF_02225">
    <property type="entry name" value="CoaBC"/>
    <property type="match status" value="1"/>
</dbReference>
<dbReference type="Pfam" id="PF02441">
    <property type="entry name" value="Flavoprotein"/>
    <property type="match status" value="1"/>
</dbReference>
<comment type="function">
    <text evidence="4">Catalyzes two steps in the biosynthesis of coenzyme A. In the first step cysteine is conjugated to 4'-phosphopantothenate to form 4-phosphopantothenoylcysteine, in the latter compound is decarboxylated to form 4'-phosphopantotheine.</text>
</comment>
<feature type="binding site" evidence="3">
    <location>
        <position position="284"/>
    </location>
    <ligand>
        <name>CTP</name>
        <dbReference type="ChEBI" id="CHEBI:37563"/>
    </ligand>
</feature>
<comment type="catalytic activity">
    <reaction evidence="3 4">
        <text>(R)-4'-phosphopantothenate + L-cysteine + CTP = N-[(R)-4-phosphopantothenoyl]-L-cysteine + CMP + diphosphate + H(+)</text>
        <dbReference type="Rhea" id="RHEA:19397"/>
        <dbReference type="ChEBI" id="CHEBI:10986"/>
        <dbReference type="ChEBI" id="CHEBI:15378"/>
        <dbReference type="ChEBI" id="CHEBI:33019"/>
        <dbReference type="ChEBI" id="CHEBI:35235"/>
        <dbReference type="ChEBI" id="CHEBI:37563"/>
        <dbReference type="ChEBI" id="CHEBI:59458"/>
        <dbReference type="ChEBI" id="CHEBI:60377"/>
        <dbReference type="EC" id="6.3.2.5"/>
    </reaction>
</comment>
<comment type="similarity">
    <text evidence="3 4">In the C-terminal section; belongs to the PPC synthetase family.</text>
</comment>
<proteinExistence type="inferred from homology"/>
<evidence type="ECO:0000256" key="4">
    <source>
        <dbReference type="RuleBase" id="RU364078"/>
    </source>
</evidence>
<keyword evidence="8" id="KW-1185">Reference proteome</keyword>
<feature type="active site" description="Proton donor" evidence="3">
    <location>
        <position position="153"/>
    </location>
</feature>
<dbReference type="GO" id="GO:0004632">
    <property type="term" value="F:phosphopantothenate--cysteine ligase activity"/>
    <property type="evidence" value="ECO:0007669"/>
    <property type="project" value="UniProtKB-UniRule"/>
</dbReference>